<organism evidence="2 3">
    <name type="scientific">Meloidogyne floridensis</name>
    <dbReference type="NCBI Taxonomy" id="298350"/>
    <lineage>
        <taxon>Eukaryota</taxon>
        <taxon>Metazoa</taxon>
        <taxon>Ecdysozoa</taxon>
        <taxon>Nematoda</taxon>
        <taxon>Chromadorea</taxon>
        <taxon>Rhabditida</taxon>
        <taxon>Tylenchina</taxon>
        <taxon>Tylenchomorpha</taxon>
        <taxon>Tylenchoidea</taxon>
        <taxon>Meloidogynidae</taxon>
        <taxon>Meloidogyninae</taxon>
        <taxon>Meloidogyne</taxon>
    </lineage>
</organism>
<evidence type="ECO:0000313" key="3">
    <source>
        <dbReference type="WBParaSite" id="scf7180000423953.g11911"/>
    </source>
</evidence>
<feature type="signal peptide" evidence="1">
    <location>
        <begin position="1"/>
        <end position="26"/>
    </location>
</feature>
<evidence type="ECO:0000313" key="2">
    <source>
        <dbReference type="Proteomes" id="UP000887560"/>
    </source>
</evidence>
<sequence>MASLNNIILVQFLFLNLFILFKPINCCLLKNAYFCDNKDSSCCPGLNCKTNVTGLSWCRPYNCVKQGDHCDTSKEWLNCCFGSFCSQITKKCECLKEGDPCGNDGNNYKCCDGLTCMYASNGKKPSLGKCHKR</sequence>
<keyword evidence="2" id="KW-1185">Reference proteome</keyword>
<dbReference type="AlphaFoldDB" id="A0A915P4S8"/>
<keyword evidence="1" id="KW-0732">Signal</keyword>
<name>A0A915P4S8_9BILA</name>
<feature type="chain" id="PRO_5037778995" evidence="1">
    <location>
        <begin position="27"/>
        <end position="133"/>
    </location>
</feature>
<dbReference type="Proteomes" id="UP000887560">
    <property type="component" value="Unplaced"/>
</dbReference>
<protein>
    <submittedName>
        <fullName evidence="3">Uncharacterized protein</fullName>
    </submittedName>
</protein>
<evidence type="ECO:0000256" key="1">
    <source>
        <dbReference type="SAM" id="SignalP"/>
    </source>
</evidence>
<dbReference type="WBParaSite" id="scf7180000423953.g11911">
    <property type="protein sequence ID" value="scf7180000423953.g11911"/>
    <property type="gene ID" value="scf7180000423953.g11911"/>
</dbReference>
<proteinExistence type="predicted"/>
<accession>A0A915P4S8</accession>
<reference evidence="3" key="1">
    <citation type="submission" date="2022-11" db="UniProtKB">
        <authorList>
            <consortium name="WormBaseParasite"/>
        </authorList>
    </citation>
    <scope>IDENTIFICATION</scope>
</reference>